<dbReference type="Proteomes" id="UP000518752">
    <property type="component" value="Unassembled WGS sequence"/>
</dbReference>
<dbReference type="SUPFAM" id="SSF56112">
    <property type="entry name" value="Protein kinase-like (PK-like)"/>
    <property type="match status" value="1"/>
</dbReference>
<evidence type="ECO:0000256" key="2">
    <source>
        <dbReference type="ARBA" id="ARBA00022679"/>
    </source>
</evidence>
<gene>
    <name evidence="7" type="ORF">D9757_006331</name>
</gene>
<dbReference type="GO" id="GO:0005524">
    <property type="term" value="F:ATP binding"/>
    <property type="evidence" value="ECO:0007669"/>
    <property type="project" value="UniProtKB-KW"/>
</dbReference>
<evidence type="ECO:0000256" key="4">
    <source>
        <dbReference type="ARBA" id="ARBA00022777"/>
    </source>
</evidence>
<evidence type="ECO:0000256" key="5">
    <source>
        <dbReference type="ARBA" id="ARBA00022840"/>
    </source>
</evidence>
<keyword evidence="8" id="KW-1185">Reference proteome</keyword>
<keyword evidence="1" id="KW-0723">Serine/threonine-protein kinase</keyword>
<keyword evidence="5" id="KW-0067">ATP-binding</keyword>
<accession>A0A8H5M6Y0</accession>
<protein>
    <recommendedName>
        <fullName evidence="9">Aurora kinase</fullName>
    </recommendedName>
</protein>
<organism evidence="7 8">
    <name type="scientific">Collybiopsis confluens</name>
    <dbReference type="NCBI Taxonomy" id="2823264"/>
    <lineage>
        <taxon>Eukaryota</taxon>
        <taxon>Fungi</taxon>
        <taxon>Dikarya</taxon>
        <taxon>Basidiomycota</taxon>
        <taxon>Agaricomycotina</taxon>
        <taxon>Agaricomycetes</taxon>
        <taxon>Agaricomycetidae</taxon>
        <taxon>Agaricales</taxon>
        <taxon>Marasmiineae</taxon>
        <taxon>Omphalotaceae</taxon>
        <taxon>Collybiopsis</taxon>
    </lineage>
</organism>
<evidence type="ECO:0000313" key="8">
    <source>
        <dbReference type="Proteomes" id="UP000518752"/>
    </source>
</evidence>
<sequence length="152" mass="16714">MTDVSTLARQFTLLEVSKKSTSADTSKLLTKSAAPNPPNPTIKPIASNSSLRVKTNVPLVQPPKDPKHSKQAASIDVPETDIGKYDGGLEGEDAVHSRKNTMKRIATLDYKFPASFDADAKDLISKLLKLEPEERLPLTEVMVHPWILRNRG</sequence>
<reference evidence="7 8" key="1">
    <citation type="journal article" date="2020" name="ISME J.">
        <title>Uncovering the hidden diversity of litter-decomposition mechanisms in mushroom-forming fungi.</title>
        <authorList>
            <person name="Floudas D."/>
            <person name="Bentzer J."/>
            <person name="Ahren D."/>
            <person name="Johansson T."/>
            <person name="Persson P."/>
            <person name="Tunlid A."/>
        </authorList>
    </citation>
    <scope>NUCLEOTIDE SEQUENCE [LARGE SCALE GENOMIC DNA]</scope>
    <source>
        <strain evidence="7 8">CBS 406.79</strain>
    </source>
</reference>
<evidence type="ECO:0000256" key="1">
    <source>
        <dbReference type="ARBA" id="ARBA00022527"/>
    </source>
</evidence>
<dbReference type="InterPro" id="IPR030616">
    <property type="entry name" value="Aur-like"/>
</dbReference>
<dbReference type="InterPro" id="IPR011009">
    <property type="entry name" value="Kinase-like_dom_sf"/>
</dbReference>
<feature type="region of interest" description="Disordered" evidence="6">
    <location>
        <begin position="18"/>
        <end position="92"/>
    </location>
</feature>
<evidence type="ECO:0000256" key="6">
    <source>
        <dbReference type="SAM" id="MobiDB-lite"/>
    </source>
</evidence>
<evidence type="ECO:0008006" key="9">
    <source>
        <dbReference type="Google" id="ProtNLM"/>
    </source>
</evidence>
<dbReference type="AlphaFoldDB" id="A0A8H5M6Y0"/>
<evidence type="ECO:0000313" key="7">
    <source>
        <dbReference type="EMBL" id="KAF5382941.1"/>
    </source>
</evidence>
<dbReference type="EMBL" id="JAACJN010000049">
    <property type="protein sequence ID" value="KAF5382941.1"/>
    <property type="molecule type" value="Genomic_DNA"/>
</dbReference>
<dbReference type="Gene3D" id="1.10.510.10">
    <property type="entry name" value="Transferase(Phosphotransferase) domain 1"/>
    <property type="match status" value="1"/>
</dbReference>
<name>A0A8H5M6Y0_9AGAR</name>
<dbReference type="PANTHER" id="PTHR24350">
    <property type="entry name" value="SERINE/THREONINE-PROTEIN KINASE IAL-RELATED"/>
    <property type="match status" value="1"/>
</dbReference>
<keyword evidence="4" id="KW-0418">Kinase</keyword>
<feature type="compositionally biased region" description="Polar residues" evidence="6">
    <location>
        <begin position="19"/>
        <end position="29"/>
    </location>
</feature>
<keyword evidence="2" id="KW-0808">Transferase</keyword>
<dbReference type="GO" id="GO:0004674">
    <property type="term" value="F:protein serine/threonine kinase activity"/>
    <property type="evidence" value="ECO:0007669"/>
    <property type="project" value="UniProtKB-KW"/>
</dbReference>
<proteinExistence type="predicted"/>
<comment type="caution">
    <text evidence="7">The sequence shown here is derived from an EMBL/GenBank/DDBJ whole genome shotgun (WGS) entry which is preliminary data.</text>
</comment>
<keyword evidence="3" id="KW-0547">Nucleotide-binding</keyword>
<evidence type="ECO:0000256" key="3">
    <source>
        <dbReference type="ARBA" id="ARBA00022741"/>
    </source>
</evidence>